<dbReference type="InterPro" id="IPR036770">
    <property type="entry name" value="Ankyrin_rpt-contain_sf"/>
</dbReference>
<feature type="domain" description="Single-strand DNA deaminase toxin A-like C-terminal" evidence="3">
    <location>
        <begin position="180"/>
        <end position="245"/>
    </location>
</feature>
<sequence length="604" mass="66777">MPPASGSDALHRAILRNNQLQVRAALRAADANVNHPDSTGATPLMVAVLMGRFAITRYLLRKKASLKIRDAQGHSVVRYAQNNAFTRQKAGHYEKLGFRISTTGVKNRRKLLALLRKPEALRACQSRGDHPLSSTYVYRNGPRLEILLKISSTFPGRPLHSGMVAGFISSTVVPRVQMFAVSGWTAVDTKDPNVLHNGTYTAMVRDVAKFLNFKIPASPRDNGGLDPLPQCKGRFFACHVEKQLVVWWTKKVLKAVLGTDDIRRLCELRGAHIPGRMKDAKIFLDHSPCGNCFDFVRRVKEATSINFCLEKVSSLEKSRRRPHPVVGAVKSRGGRTSISKADYDPPPGSEEDTLRSCQKSKQDIIRDVQEPAMGPPGARTSRRREKLNLTISSPPRDWWLLGPGLGKPITRKLSNQKVPKSSRLPEGASDRDNSNSGGDMGGSDDSEPAPREAISTFQGRSAFFASKSPVPRIEVQIEPMDKASRREYVLHQRSQTSQANSGRRRLDLSSFRYSPARRATPSSPSNPAGSKKSAIQSTRKPRIAKDVRLRQKSTFSRAVAYRQHQQALGGLVNAPRVHPGYLAQVQAPGPRVHPAYLAQLDASR</sequence>
<dbReference type="Gene3D" id="1.25.40.20">
    <property type="entry name" value="Ankyrin repeat-containing domain"/>
    <property type="match status" value="1"/>
</dbReference>
<protein>
    <recommendedName>
        <fullName evidence="3">Single-strand DNA deaminase toxin A-like C-terminal domain-containing protein</fullName>
    </recommendedName>
</protein>
<keyword evidence="5" id="KW-1185">Reference proteome</keyword>
<accession>A0AAJ0HL46</accession>
<dbReference type="SUPFAM" id="SSF48403">
    <property type="entry name" value="Ankyrin repeat"/>
    <property type="match status" value="1"/>
</dbReference>
<feature type="region of interest" description="Disordered" evidence="2">
    <location>
        <begin position="512"/>
        <end position="547"/>
    </location>
</feature>
<keyword evidence="1" id="KW-0040">ANK repeat</keyword>
<reference evidence="4" key="1">
    <citation type="journal article" date="2023" name="Mol. Phylogenet. Evol.">
        <title>Genome-scale phylogeny and comparative genomics of the fungal order Sordariales.</title>
        <authorList>
            <person name="Hensen N."/>
            <person name="Bonometti L."/>
            <person name="Westerberg I."/>
            <person name="Brannstrom I.O."/>
            <person name="Guillou S."/>
            <person name="Cros-Aarteil S."/>
            <person name="Calhoun S."/>
            <person name="Haridas S."/>
            <person name="Kuo A."/>
            <person name="Mondo S."/>
            <person name="Pangilinan J."/>
            <person name="Riley R."/>
            <person name="LaButti K."/>
            <person name="Andreopoulos B."/>
            <person name="Lipzen A."/>
            <person name="Chen C."/>
            <person name="Yan M."/>
            <person name="Daum C."/>
            <person name="Ng V."/>
            <person name="Clum A."/>
            <person name="Steindorff A."/>
            <person name="Ohm R.A."/>
            <person name="Martin F."/>
            <person name="Silar P."/>
            <person name="Natvig D.O."/>
            <person name="Lalanne C."/>
            <person name="Gautier V."/>
            <person name="Ament-Velasquez S.L."/>
            <person name="Kruys A."/>
            <person name="Hutchinson M.I."/>
            <person name="Powell A.J."/>
            <person name="Barry K."/>
            <person name="Miller A.N."/>
            <person name="Grigoriev I.V."/>
            <person name="Debuchy R."/>
            <person name="Gladieux P."/>
            <person name="Hiltunen Thoren M."/>
            <person name="Johannesson H."/>
        </authorList>
    </citation>
    <scope>NUCLEOTIDE SEQUENCE</scope>
    <source>
        <strain evidence="4">CBS 955.72</strain>
    </source>
</reference>
<evidence type="ECO:0000259" key="3">
    <source>
        <dbReference type="Pfam" id="PF24120"/>
    </source>
</evidence>
<dbReference type="InterPro" id="IPR002110">
    <property type="entry name" value="Ankyrin_rpt"/>
</dbReference>
<dbReference type="SMART" id="SM00248">
    <property type="entry name" value="ANK"/>
    <property type="match status" value="2"/>
</dbReference>
<dbReference type="PROSITE" id="PS50297">
    <property type="entry name" value="ANK_REP_REGION"/>
    <property type="match status" value="1"/>
</dbReference>
<dbReference type="EMBL" id="JAUIQD010000003">
    <property type="protein sequence ID" value="KAK3356910.1"/>
    <property type="molecule type" value="Genomic_DNA"/>
</dbReference>
<name>A0AAJ0HL46_9PEZI</name>
<dbReference type="AlphaFoldDB" id="A0AAJ0HL46"/>
<gene>
    <name evidence="4" type="ORF">B0T25DRAFT_566242</name>
</gene>
<feature type="repeat" description="ANK" evidence="1">
    <location>
        <begin position="39"/>
        <end position="71"/>
    </location>
</feature>
<feature type="region of interest" description="Disordered" evidence="2">
    <location>
        <begin position="409"/>
        <end position="451"/>
    </location>
</feature>
<proteinExistence type="predicted"/>
<evidence type="ECO:0000256" key="2">
    <source>
        <dbReference type="SAM" id="MobiDB-lite"/>
    </source>
</evidence>
<feature type="compositionally biased region" description="Basic and acidic residues" evidence="2">
    <location>
        <begin position="360"/>
        <end position="369"/>
    </location>
</feature>
<evidence type="ECO:0000256" key="1">
    <source>
        <dbReference type="PROSITE-ProRule" id="PRU00023"/>
    </source>
</evidence>
<feature type="region of interest" description="Disordered" evidence="2">
    <location>
        <begin position="320"/>
        <end position="389"/>
    </location>
</feature>
<dbReference type="PROSITE" id="PS50088">
    <property type="entry name" value="ANK_REPEAT"/>
    <property type="match status" value="1"/>
</dbReference>
<comment type="caution">
    <text evidence="4">The sequence shown here is derived from an EMBL/GenBank/DDBJ whole genome shotgun (WGS) entry which is preliminary data.</text>
</comment>
<evidence type="ECO:0000313" key="5">
    <source>
        <dbReference type="Proteomes" id="UP001275084"/>
    </source>
</evidence>
<dbReference type="Pfam" id="PF13857">
    <property type="entry name" value="Ank_5"/>
    <property type="match status" value="1"/>
</dbReference>
<dbReference type="Proteomes" id="UP001275084">
    <property type="component" value="Unassembled WGS sequence"/>
</dbReference>
<dbReference type="Pfam" id="PF24120">
    <property type="entry name" value="SsdA_C"/>
    <property type="match status" value="1"/>
</dbReference>
<evidence type="ECO:0000313" key="4">
    <source>
        <dbReference type="EMBL" id="KAK3356910.1"/>
    </source>
</evidence>
<feature type="compositionally biased region" description="Low complexity" evidence="2">
    <location>
        <begin position="512"/>
        <end position="528"/>
    </location>
</feature>
<organism evidence="4 5">
    <name type="scientific">Lasiosphaeria hispida</name>
    <dbReference type="NCBI Taxonomy" id="260671"/>
    <lineage>
        <taxon>Eukaryota</taxon>
        <taxon>Fungi</taxon>
        <taxon>Dikarya</taxon>
        <taxon>Ascomycota</taxon>
        <taxon>Pezizomycotina</taxon>
        <taxon>Sordariomycetes</taxon>
        <taxon>Sordariomycetidae</taxon>
        <taxon>Sordariales</taxon>
        <taxon>Lasiosphaeriaceae</taxon>
        <taxon>Lasiosphaeria</taxon>
    </lineage>
</organism>
<reference evidence="4" key="2">
    <citation type="submission" date="2023-06" db="EMBL/GenBank/DDBJ databases">
        <authorList>
            <consortium name="Lawrence Berkeley National Laboratory"/>
            <person name="Haridas S."/>
            <person name="Hensen N."/>
            <person name="Bonometti L."/>
            <person name="Westerberg I."/>
            <person name="Brannstrom I.O."/>
            <person name="Guillou S."/>
            <person name="Cros-Aarteil S."/>
            <person name="Calhoun S."/>
            <person name="Kuo A."/>
            <person name="Mondo S."/>
            <person name="Pangilinan J."/>
            <person name="Riley R."/>
            <person name="Labutti K."/>
            <person name="Andreopoulos B."/>
            <person name="Lipzen A."/>
            <person name="Chen C."/>
            <person name="Yanf M."/>
            <person name="Daum C."/>
            <person name="Ng V."/>
            <person name="Clum A."/>
            <person name="Steindorff A."/>
            <person name="Ohm R."/>
            <person name="Martin F."/>
            <person name="Silar P."/>
            <person name="Natvig D."/>
            <person name="Lalanne C."/>
            <person name="Gautier V."/>
            <person name="Ament-Velasquez S.L."/>
            <person name="Kruys A."/>
            <person name="Hutchinson M.I."/>
            <person name="Powell A.J."/>
            <person name="Barry K."/>
            <person name="Miller A.N."/>
            <person name="Grigoriev I.V."/>
            <person name="Debuchy R."/>
            <person name="Gladieux P."/>
            <person name="Thoren M.H."/>
            <person name="Johannesson H."/>
        </authorList>
    </citation>
    <scope>NUCLEOTIDE SEQUENCE</scope>
    <source>
        <strain evidence="4">CBS 955.72</strain>
    </source>
</reference>
<dbReference type="InterPro" id="IPR057517">
    <property type="entry name" value="SsdA-like_C"/>
</dbReference>